<accession>A0ACC0N6C7</accession>
<comment type="caution">
    <text evidence="1">The sequence shown here is derived from an EMBL/GenBank/DDBJ whole genome shotgun (WGS) entry which is preliminary data.</text>
</comment>
<proteinExistence type="predicted"/>
<protein>
    <submittedName>
        <fullName evidence="1">Uncharacterized protein</fullName>
    </submittedName>
</protein>
<gene>
    <name evidence="1" type="ORF">RHMOL_Rhmol07G0273700</name>
</gene>
<dbReference type="EMBL" id="CM046394">
    <property type="protein sequence ID" value="KAI8548434.1"/>
    <property type="molecule type" value="Genomic_DNA"/>
</dbReference>
<dbReference type="Proteomes" id="UP001062846">
    <property type="component" value="Chromosome 7"/>
</dbReference>
<organism evidence="1 2">
    <name type="scientific">Rhododendron molle</name>
    <name type="common">Chinese azalea</name>
    <name type="synonym">Azalea mollis</name>
    <dbReference type="NCBI Taxonomy" id="49168"/>
    <lineage>
        <taxon>Eukaryota</taxon>
        <taxon>Viridiplantae</taxon>
        <taxon>Streptophyta</taxon>
        <taxon>Embryophyta</taxon>
        <taxon>Tracheophyta</taxon>
        <taxon>Spermatophyta</taxon>
        <taxon>Magnoliopsida</taxon>
        <taxon>eudicotyledons</taxon>
        <taxon>Gunneridae</taxon>
        <taxon>Pentapetalae</taxon>
        <taxon>asterids</taxon>
        <taxon>Ericales</taxon>
        <taxon>Ericaceae</taxon>
        <taxon>Ericoideae</taxon>
        <taxon>Rhodoreae</taxon>
        <taxon>Rhododendron</taxon>
    </lineage>
</organism>
<name>A0ACC0N6C7_RHOML</name>
<sequence>MAIDLLGTIAARLKHDAVLYRTEKFWIVEELSNIDNPERSYANDACALWRNEKIEKPLFLCQGCQRLFHADCMGVREREVRTRGWYCQFCQCQKQLTVLQSYCKAHCKDDGLNNGSLSEKSSENANSVAKVEVVQQMLLNYLQDGGSAEDVHLFTRWFYLCIWYKDVEISSQMFSYHLARLKSKAIVRNSGIVSSLLSRESVKKIALALGQNNSFSRGFDKILHMLLASLRENSPVIRAKALRAVSEIPVEAALELVGRHIASHPDVGLQYFEKVAERMKDTGVSVRKRAIKIIREMCTSNTDFAAFTRACIEIISRISDEESSIQDLVCKTFYEFWFEEPSGSHARLYGGSSSVPLEVAKKTEQMVEMLRKMPNHQVLVTVIKRNLALDFFPQSTKAVGINPVSLASVWRRCELMCKFLLERILQVFFFFSAFQMFWGFFFIIPTCGIFIIVQVEEMNNEEVEARTLPYVLLLHAFCVVDPTLCALATDPSQFVVTLQPYLKTQVIHSFIFCYGTGMQLSCISFDTRFTYFQADNRAVAQLLESITFIIDSVLPLLQKLPQNVVEEREQDLKQMIVRHSFFTVVHACIK</sequence>
<evidence type="ECO:0000313" key="2">
    <source>
        <dbReference type="Proteomes" id="UP001062846"/>
    </source>
</evidence>
<keyword evidence="2" id="KW-1185">Reference proteome</keyword>
<reference evidence="1" key="1">
    <citation type="submission" date="2022-02" db="EMBL/GenBank/DDBJ databases">
        <title>Plant Genome Project.</title>
        <authorList>
            <person name="Zhang R.-G."/>
        </authorList>
    </citation>
    <scope>NUCLEOTIDE SEQUENCE</scope>
    <source>
        <strain evidence="1">AT1</strain>
    </source>
</reference>
<evidence type="ECO:0000313" key="1">
    <source>
        <dbReference type="EMBL" id="KAI8548434.1"/>
    </source>
</evidence>